<dbReference type="EMBL" id="BKZW01000002">
    <property type="protein sequence ID" value="GER90307.1"/>
    <property type="molecule type" value="Genomic_DNA"/>
</dbReference>
<name>A0A5J4KUY4_9CHLR</name>
<comment type="caution">
    <text evidence="3">The sequence shown here is derived from an EMBL/GenBank/DDBJ whole genome shotgun (WGS) entry which is preliminary data.</text>
</comment>
<proteinExistence type="predicted"/>
<dbReference type="AlphaFoldDB" id="A0A5J4KUY4"/>
<organism evidence="3 4">
    <name type="scientific">Dictyobacter vulcani</name>
    <dbReference type="NCBI Taxonomy" id="2607529"/>
    <lineage>
        <taxon>Bacteria</taxon>
        <taxon>Bacillati</taxon>
        <taxon>Chloroflexota</taxon>
        <taxon>Ktedonobacteria</taxon>
        <taxon>Ktedonobacterales</taxon>
        <taxon>Dictyobacteraceae</taxon>
        <taxon>Dictyobacter</taxon>
    </lineage>
</organism>
<evidence type="ECO:0000256" key="2">
    <source>
        <dbReference type="SAM" id="Phobius"/>
    </source>
</evidence>
<feature type="compositionally biased region" description="Basic residues" evidence="1">
    <location>
        <begin position="36"/>
        <end position="46"/>
    </location>
</feature>
<reference evidence="3 4" key="1">
    <citation type="submission" date="2019-10" db="EMBL/GenBank/DDBJ databases">
        <title>Dictyobacter vulcani sp. nov., within the class Ktedonobacteria, isolated from soil of volcanic Mt. Zao.</title>
        <authorList>
            <person name="Zheng Y."/>
            <person name="Wang C.M."/>
            <person name="Sakai Y."/>
            <person name="Abe K."/>
            <person name="Yokota A."/>
            <person name="Yabe S."/>
        </authorList>
    </citation>
    <scope>NUCLEOTIDE SEQUENCE [LARGE SCALE GENOMIC DNA]</scope>
    <source>
        <strain evidence="3 4">W12</strain>
    </source>
</reference>
<feature type="region of interest" description="Disordered" evidence="1">
    <location>
        <begin position="33"/>
        <end position="86"/>
    </location>
</feature>
<evidence type="ECO:0000313" key="4">
    <source>
        <dbReference type="Proteomes" id="UP000326912"/>
    </source>
</evidence>
<keyword evidence="4" id="KW-1185">Reference proteome</keyword>
<keyword evidence="2" id="KW-0472">Membrane</keyword>
<keyword evidence="2" id="KW-1133">Transmembrane helix</keyword>
<dbReference type="Proteomes" id="UP000326912">
    <property type="component" value="Unassembled WGS sequence"/>
</dbReference>
<accession>A0A5J4KUY4</accession>
<feature type="compositionally biased region" description="Basic and acidic residues" evidence="1">
    <location>
        <begin position="47"/>
        <end position="79"/>
    </location>
</feature>
<keyword evidence="2" id="KW-0812">Transmembrane</keyword>
<protein>
    <submittedName>
        <fullName evidence="3">Uncharacterized protein</fullName>
    </submittedName>
</protein>
<feature type="transmembrane region" description="Helical" evidence="2">
    <location>
        <begin position="6"/>
        <end position="30"/>
    </location>
</feature>
<sequence>MFMDNWIFLLGGFIALILVILVSNAIYGLFGEGKRKNQSRHRKRGHNYRDTQREHSQTRDYTRGRERDRYEARERDYRRASAQTRR</sequence>
<gene>
    <name evidence="3" type="ORF">KDW_44690</name>
</gene>
<evidence type="ECO:0000313" key="3">
    <source>
        <dbReference type="EMBL" id="GER90307.1"/>
    </source>
</evidence>
<evidence type="ECO:0000256" key="1">
    <source>
        <dbReference type="SAM" id="MobiDB-lite"/>
    </source>
</evidence>